<keyword evidence="4" id="KW-0804">Transcription</keyword>
<dbReference type="PROSITE" id="PS50043">
    <property type="entry name" value="HTH_LUXR_2"/>
    <property type="match status" value="1"/>
</dbReference>
<dbReference type="Proteomes" id="UP001304300">
    <property type="component" value="Chromosome"/>
</dbReference>
<dbReference type="InterPro" id="IPR058245">
    <property type="entry name" value="NreC/VraR/RcsB-like_REC"/>
</dbReference>
<evidence type="ECO:0000259" key="6">
    <source>
        <dbReference type="PROSITE" id="PS50043"/>
    </source>
</evidence>
<evidence type="ECO:0000313" key="9">
    <source>
        <dbReference type="Proteomes" id="UP001304300"/>
    </source>
</evidence>
<dbReference type="SMART" id="SM00448">
    <property type="entry name" value="REC"/>
    <property type="match status" value="1"/>
</dbReference>
<dbReference type="PROSITE" id="PS00622">
    <property type="entry name" value="HTH_LUXR_1"/>
    <property type="match status" value="1"/>
</dbReference>
<keyword evidence="2" id="KW-0805">Transcription regulation</keyword>
<dbReference type="InterPro" id="IPR039420">
    <property type="entry name" value="WalR-like"/>
</dbReference>
<feature type="domain" description="HTH luxR-type" evidence="6">
    <location>
        <begin position="140"/>
        <end position="205"/>
    </location>
</feature>
<dbReference type="GO" id="GO:0003677">
    <property type="term" value="F:DNA binding"/>
    <property type="evidence" value="ECO:0007669"/>
    <property type="project" value="UniProtKB-KW"/>
</dbReference>
<dbReference type="Pfam" id="PF00072">
    <property type="entry name" value="Response_reg"/>
    <property type="match status" value="1"/>
</dbReference>
<dbReference type="PROSITE" id="PS50110">
    <property type="entry name" value="RESPONSE_REGULATORY"/>
    <property type="match status" value="1"/>
</dbReference>
<keyword evidence="1 5" id="KW-0597">Phosphoprotein</keyword>
<evidence type="ECO:0000256" key="1">
    <source>
        <dbReference type="ARBA" id="ARBA00022553"/>
    </source>
</evidence>
<dbReference type="InterPro" id="IPR001789">
    <property type="entry name" value="Sig_transdc_resp-reg_receiver"/>
</dbReference>
<dbReference type="CDD" id="cd17535">
    <property type="entry name" value="REC_NarL-like"/>
    <property type="match status" value="1"/>
</dbReference>
<feature type="modified residue" description="4-aspartylphosphate" evidence="5">
    <location>
        <position position="58"/>
    </location>
</feature>
<evidence type="ECO:0000256" key="3">
    <source>
        <dbReference type="ARBA" id="ARBA00023125"/>
    </source>
</evidence>
<dbReference type="CDD" id="cd06170">
    <property type="entry name" value="LuxR_C_like"/>
    <property type="match status" value="1"/>
</dbReference>
<dbReference type="InterPro" id="IPR011006">
    <property type="entry name" value="CheY-like_superfamily"/>
</dbReference>
<organism evidence="8 9">
    <name type="scientific">Rubellicoccus peritrichatus</name>
    <dbReference type="NCBI Taxonomy" id="3080537"/>
    <lineage>
        <taxon>Bacteria</taxon>
        <taxon>Pseudomonadati</taxon>
        <taxon>Verrucomicrobiota</taxon>
        <taxon>Opitutia</taxon>
        <taxon>Puniceicoccales</taxon>
        <taxon>Cerasicoccaceae</taxon>
        <taxon>Rubellicoccus</taxon>
    </lineage>
</organism>
<dbReference type="GO" id="GO:0006355">
    <property type="term" value="P:regulation of DNA-templated transcription"/>
    <property type="evidence" value="ECO:0007669"/>
    <property type="project" value="InterPro"/>
</dbReference>
<accession>A0AAQ3QTH3</accession>
<evidence type="ECO:0000256" key="2">
    <source>
        <dbReference type="ARBA" id="ARBA00023015"/>
    </source>
</evidence>
<dbReference type="AlphaFoldDB" id="A0AAQ3QTH3"/>
<gene>
    <name evidence="8" type="ORF">RZN69_12205</name>
</gene>
<evidence type="ECO:0000256" key="5">
    <source>
        <dbReference type="PROSITE-ProRule" id="PRU00169"/>
    </source>
</evidence>
<dbReference type="InterPro" id="IPR016032">
    <property type="entry name" value="Sig_transdc_resp-reg_C-effctor"/>
</dbReference>
<keyword evidence="3" id="KW-0238">DNA-binding</keyword>
<evidence type="ECO:0000313" key="8">
    <source>
        <dbReference type="EMBL" id="WOO39378.1"/>
    </source>
</evidence>
<dbReference type="KEGG" id="puo:RZN69_12205"/>
<proteinExistence type="predicted"/>
<name>A0AAQ3QTH3_9BACT</name>
<dbReference type="RefSeq" id="WP_317831249.1">
    <property type="nucleotide sequence ID" value="NZ_CP136920.1"/>
</dbReference>
<protein>
    <submittedName>
        <fullName evidence="8">Response regulator transcription factor</fullName>
    </submittedName>
</protein>
<dbReference type="Gene3D" id="3.40.50.2300">
    <property type="match status" value="1"/>
</dbReference>
<dbReference type="Pfam" id="PF00196">
    <property type="entry name" value="GerE"/>
    <property type="match status" value="1"/>
</dbReference>
<reference evidence="8 9" key="1">
    <citation type="submission" date="2023-10" db="EMBL/GenBank/DDBJ databases">
        <title>Rubellicoccus peritrichatus gen. nov., sp. nov., isolated from an algae of coral reef tank.</title>
        <authorList>
            <person name="Luo J."/>
        </authorList>
    </citation>
    <scope>NUCLEOTIDE SEQUENCE [LARGE SCALE GENOMIC DNA]</scope>
    <source>
        <strain evidence="8 9">CR14</strain>
    </source>
</reference>
<evidence type="ECO:0000259" key="7">
    <source>
        <dbReference type="PROSITE" id="PS50110"/>
    </source>
</evidence>
<evidence type="ECO:0000256" key="4">
    <source>
        <dbReference type="ARBA" id="ARBA00023163"/>
    </source>
</evidence>
<dbReference type="SMART" id="SM00421">
    <property type="entry name" value="HTH_LUXR"/>
    <property type="match status" value="1"/>
</dbReference>
<feature type="domain" description="Response regulatory" evidence="7">
    <location>
        <begin position="7"/>
        <end position="123"/>
    </location>
</feature>
<dbReference type="InterPro" id="IPR000792">
    <property type="entry name" value="Tscrpt_reg_LuxR_C"/>
</dbReference>
<dbReference type="SUPFAM" id="SSF52172">
    <property type="entry name" value="CheY-like"/>
    <property type="match status" value="1"/>
</dbReference>
<dbReference type="PANTHER" id="PTHR43214:SF41">
    <property type="entry name" value="NITRATE_NITRITE RESPONSE REGULATOR PROTEIN NARP"/>
    <property type="match status" value="1"/>
</dbReference>
<dbReference type="GO" id="GO:0000160">
    <property type="term" value="P:phosphorelay signal transduction system"/>
    <property type="evidence" value="ECO:0007669"/>
    <property type="project" value="InterPro"/>
</dbReference>
<sequence>MANKTIRILVAEDHQMVRQGLCKMLSLETDYEVCRECDDGIDALEAIRELEPDIALLDHALPRITGLAIVKELYPEKRPTRLIMLSSYRQPMLIAEALRHGVAAYVIKDEAFEELDTAIRKAMDGKLYLSGGIGQDELREALHQLPLSKRELEVLQGILQGLSAKMIADRLSIGVRTVESYRNNLIQKFSVETSLSLVRKAIESGLGI</sequence>
<keyword evidence="9" id="KW-1185">Reference proteome</keyword>
<dbReference type="SUPFAM" id="SSF46894">
    <property type="entry name" value="C-terminal effector domain of the bipartite response regulators"/>
    <property type="match status" value="1"/>
</dbReference>
<dbReference type="EMBL" id="CP136920">
    <property type="protein sequence ID" value="WOO39378.1"/>
    <property type="molecule type" value="Genomic_DNA"/>
</dbReference>
<dbReference type="PRINTS" id="PR00038">
    <property type="entry name" value="HTHLUXR"/>
</dbReference>
<dbReference type="PANTHER" id="PTHR43214">
    <property type="entry name" value="TWO-COMPONENT RESPONSE REGULATOR"/>
    <property type="match status" value="1"/>
</dbReference>